<keyword evidence="1" id="KW-1133">Transmembrane helix</keyword>
<feature type="transmembrane region" description="Helical" evidence="1">
    <location>
        <begin position="20"/>
        <end position="43"/>
    </location>
</feature>
<dbReference type="EMBL" id="PDCK01000039">
    <property type="protein sequence ID" value="PRQ60254.1"/>
    <property type="molecule type" value="Genomic_DNA"/>
</dbReference>
<accession>A0A2P6SNH7</accession>
<comment type="caution">
    <text evidence="2">The sequence shown here is derived from an EMBL/GenBank/DDBJ whole genome shotgun (WGS) entry which is preliminary data.</text>
</comment>
<feature type="transmembrane region" description="Helical" evidence="1">
    <location>
        <begin position="55"/>
        <end position="71"/>
    </location>
</feature>
<evidence type="ECO:0000313" key="3">
    <source>
        <dbReference type="Proteomes" id="UP000238479"/>
    </source>
</evidence>
<organism evidence="2 3">
    <name type="scientific">Rosa chinensis</name>
    <name type="common">China rose</name>
    <dbReference type="NCBI Taxonomy" id="74649"/>
    <lineage>
        <taxon>Eukaryota</taxon>
        <taxon>Viridiplantae</taxon>
        <taxon>Streptophyta</taxon>
        <taxon>Embryophyta</taxon>
        <taxon>Tracheophyta</taxon>
        <taxon>Spermatophyta</taxon>
        <taxon>Magnoliopsida</taxon>
        <taxon>eudicotyledons</taxon>
        <taxon>Gunneridae</taxon>
        <taxon>Pentapetalae</taxon>
        <taxon>rosids</taxon>
        <taxon>fabids</taxon>
        <taxon>Rosales</taxon>
        <taxon>Rosaceae</taxon>
        <taxon>Rosoideae</taxon>
        <taxon>Rosoideae incertae sedis</taxon>
        <taxon>Rosa</taxon>
    </lineage>
</organism>
<keyword evidence="3" id="KW-1185">Reference proteome</keyword>
<dbReference type="Gramene" id="PRQ60254">
    <property type="protein sequence ID" value="PRQ60254"/>
    <property type="gene ID" value="RchiOBHm_Chr1g0379191"/>
</dbReference>
<sequence length="72" mass="8782">MIKQSTQERDRERRRNKGLWYLDVYFLRQIWYGSSSAMVFHYFFSIMYKDLCSDACLMLNFMGLSTFVILLF</sequence>
<name>A0A2P6SNH7_ROSCH</name>
<reference evidence="2 3" key="1">
    <citation type="journal article" date="2018" name="Nat. Genet.">
        <title>The Rosa genome provides new insights in the design of modern roses.</title>
        <authorList>
            <person name="Bendahmane M."/>
        </authorList>
    </citation>
    <scope>NUCLEOTIDE SEQUENCE [LARGE SCALE GENOMIC DNA]</scope>
    <source>
        <strain evidence="3">cv. Old Blush</strain>
    </source>
</reference>
<dbReference type="Proteomes" id="UP000238479">
    <property type="component" value="Chromosome 1"/>
</dbReference>
<protein>
    <submittedName>
        <fullName evidence="2">Uncharacterized protein</fullName>
    </submittedName>
</protein>
<gene>
    <name evidence="2" type="ORF">RchiOBHm_Chr1g0379191</name>
</gene>
<keyword evidence="1" id="KW-0812">Transmembrane</keyword>
<keyword evidence="1" id="KW-0472">Membrane</keyword>
<proteinExistence type="predicted"/>
<dbReference type="AlphaFoldDB" id="A0A2P6SNH7"/>
<evidence type="ECO:0000256" key="1">
    <source>
        <dbReference type="SAM" id="Phobius"/>
    </source>
</evidence>
<evidence type="ECO:0000313" key="2">
    <source>
        <dbReference type="EMBL" id="PRQ60254.1"/>
    </source>
</evidence>